<dbReference type="OMA" id="CQERAHE"/>
<accession>E9B5I2</accession>
<reference evidence="2 3" key="1">
    <citation type="journal article" date="2011" name="Genome Res.">
        <title>Chromosome and gene copy number variation allow major structural change between species and strains of Leishmania.</title>
        <authorList>
            <person name="Rogers M.B."/>
            <person name="Hilley J.D."/>
            <person name="Dickens N.J."/>
            <person name="Wilkes J."/>
            <person name="Bates P.A."/>
            <person name="Depledge D.P."/>
            <person name="Harris D."/>
            <person name="Her Y."/>
            <person name="Herzyk P."/>
            <person name="Imamura H."/>
            <person name="Otto T.D."/>
            <person name="Sanders M."/>
            <person name="Seeger K."/>
            <person name="Dujardin J.C."/>
            <person name="Berriman M."/>
            <person name="Smith D.F."/>
            <person name="Hertz-Fowler C."/>
            <person name="Mottram J.C."/>
        </authorList>
    </citation>
    <scope>NUCLEOTIDE SEQUENCE [LARGE SCALE GENOMIC DNA]</scope>
    <source>
        <strain evidence="2 3">MHOM/GT/2001/U1103</strain>
    </source>
</reference>
<dbReference type="KEGG" id="lmi:LMXM_33_3890"/>
<keyword evidence="1" id="KW-1133">Transmembrane helix</keyword>
<protein>
    <submittedName>
        <fullName evidence="2">Uncharacterized protein</fullName>
    </submittedName>
</protein>
<feature type="transmembrane region" description="Helical" evidence="1">
    <location>
        <begin position="23"/>
        <end position="44"/>
    </location>
</feature>
<evidence type="ECO:0000313" key="3">
    <source>
        <dbReference type="Proteomes" id="UP000007259"/>
    </source>
</evidence>
<dbReference type="PhylomeDB" id="E9B5I2"/>
<keyword evidence="1" id="KW-0472">Membrane</keyword>
<gene>
    <name evidence="2" type="ORF">LMXM_33_3890</name>
</gene>
<evidence type="ECO:0000313" key="2">
    <source>
        <dbReference type="EMBL" id="CBZ30502.1"/>
    </source>
</evidence>
<dbReference type="Proteomes" id="UP000007259">
    <property type="component" value="Chromosome 33"/>
</dbReference>
<proteinExistence type="predicted"/>
<dbReference type="GeneID" id="13452557"/>
<name>E9B5I2_LEIMU</name>
<dbReference type="VEuPathDB" id="TriTrypDB:LmxM.33.3890"/>
<keyword evidence="1" id="KW-0812">Transmembrane</keyword>
<organism evidence="2 3">
    <name type="scientific">Leishmania mexicana (strain MHOM/GT/2001/U1103)</name>
    <dbReference type="NCBI Taxonomy" id="929439"/>
    <lineage>
        <taxon>Eukaryota</taxon>
        <taxon>Discoba</taxon>
        <taxon>Euglenozoa</taxon>
        <taxon>Kinetoplastea</taxon>
        <taxon>Metakinetoplastina</taxon>
        <taxon>Trypanosomatida</taxon>
        <taxon>Trypanosomatidae</taxon>
        <taxon>Leishmaniinae</taxon>
        <taxon>Leishmania</taxon>
    </lineage>
</organism>
<keyword evidence="3" id="KW-1185">Reference proteome</keyword>
<dbReference type="EMBL" id="FR799586">
    <property type="protein sequence ID" value="CBZ30502.1"/>
    <property type="molecule type" value="Genomic_DNA"/>
</dbReference>
<dbReference type="RefSeq" id="XP_003878949.1">
    <property type="nucleotide sequence ID" value="XM_003878900.1"/>
</dbReference>
<dbReference type="AlphaFoldDB" id="E9B5I2"/>
<sequence>MGHHADPNKYVAYRDATVLQHRIATFVLVFSVVIIALVMIFSSVQHREAPCQDRAHEAEFDFMIPSDSTREAIVTALQTILEKRHCWLDFAPQNDDAPTKMQLSVLDTTAGLIAGRGFRLVRRSDGSNYHYELRAVFDKLCGTYPLISMEVMANVDYERVTYHIKATSLNTNNTVKYLQYSSLLTKEKNRVTTVPQLQSVFPGFHQLGPSTARLSAIQSTKYTVEGASQVYYNGSPLDIRVSVQHWQSDKGTPNFWRVVVSTQNMMAERDLVSLQSSIREGLTKLNLLCNATSSLCTDELDVYLR</sequence>
<evidence type="ECO:0000256" key="1">
    <source>
        <dbReference type="SAM" id="Phobius"/>
    </source>
</evidence>
<dbReference type="OrthoDB" id="270593at2759"/>